<dbReference type="Proteomes" id="UP000824496">
    <property type="component" value="Chromosome"/>
</dbReference>
<accession>A0ABM7UBL2</accession>
<name>A0ABM7UBL2_9ACTO</name>
<evidence type="ECO:0000313" key="1">
    <source>
        <dbReference type="EMBL" id="BDA64666.1"/>
    </source>
</evidence>
<evidence type="ECO:0000313" key="2">
    <source>
        <dbReference type="Proteomes" id="UP000824496"/>
    </source>
</evidence>
<gene>
    <name evidence="1" type="ORF">MANAM107_15000</name>
</gene>
<organism evidence="1 2">
    <name type="scientific">Actinomyces capricornis</name>
    <dbReference type="NCBI Taxonomy" id="2755559"/>
    <lineage>
        <taxon>Bacteria</taxon>
        <taxon>Bacillati</taxon>
        <taxon>Actinomycetota</taxon>
        <taxon>Actinomycetes</taxon>
        <taxon>Actinomycetales</taxon>
        <taxon>Actinomycetaceae</taxon>
        <taxon>Actinomyces</taxon>
    </lineage>
</organism>
<proteinExistence type="predicted"/>
<sequence>MVSWMTSTVSVTLRVGVDEGSTSPGLPEGVGVGVGVEEGEAEPSGVAVAARSMGPQ</sequence>
<protein>
    <submittedName>
        <fullName evidence="1">Uncharacterized protein</fullName>
    </submittedName>
</protein>
<keyword evidence="2" id="KW-1185">Reference proteome</keyword>
<reference evidence="1 2" key="1">
    <citation type="submission" date="2021-08" db="EMBL/GenBank/DDBJ databases">
        <title>Whole genome sequence of novel Actinomyces species strain MAS-1.</title>
        <authorList>
            <person name="Saito M."/>
            <person name="Kuwahara N."/>
            <person name="Takizawa T."/>
            <person name="Gotouda H."/>
            <person name="Ochiai T."/>
        </authorList>
    </citation>
    <scope>NUCLEOTIDE SEQUENCE [LARGE SCALE GENOMIC DNA]</scope>
    <source>
        <strain evidence="1 2">MAS-1</strain>
    </source>
</reference>
<dbReference type="EMBL" id="AP025017">
    <property type="protein sequence ID" value="BDA64666.1"/>
    <property type="molecule type" value="Genomic_DNA"/>
</dbReference>